<dbReference type="InterPro" id="IPR036366">
    <property type="entry name" value="PGBDSf"/>
</dbReference>
<feature type="active site" description="Proton donor/acceptor" evidence="7">
    <location>
        <position position="327"/>
    </location>
</feature>
<evidence type="ECO:0000256" key="2">
    <source>
        <dbReference type="ARBA" id="ARBA00005992"/>
    </source>
</evidence>
<dbReference type="PROSITE" id="PS52029">
    <property type="entry name" value="LD_TPASE"/>
    <property type="match status" value="1"/>
</dbReference>
<evidence type="ECO:0000259" key="10">
    <source>
        <dbReference type="PROSITE" id="PS52029"/>
    </source>
</evidence>
<feature type="domain" description="L,D-TPase catalytic" evidence="10">
    <location>
        <begin position="197"/>
        <end position="386"/>
    </location>
</feature>
<dbReference type="InterPro" id="IPR006311">
    <property type="entry name" value="TAT_signal"/>
</dbReference>
<gene>
    <name evidence="11" type="ORF">ACFOVS_15010</name>
</gene>
<evidence type="ECO:0000256" key="4">
    <source>
        <dbReference type="ARBA" id="ARBA00022960"/>
    </source>
</evidence>
<dbReference type="InterPro" id="IPR002477">
    <property type="entry name" value="Peptidoglycan-bd-like"/>
</dbReference>
<dbReference type="Gene3D" id="2.40.440.10">
    <property type="entry name" value="L,D-transpeptidase catalytic domain-like"/>
    <property type="match status" value="1"/>
</dbReference>
<reference evidence="12" key="1">
    <citation type="journal article" date="2019" name="Int. J. Syst. Evol. Microbiol.">
        <title>The Global Catalogue of Microorganisms (GCM) 10K type strain sequencing project: providing services to taxonomists for standard genome sequencing and annotation.</title>
        <authorList>
            <consortium name="The Broad Institute Genomics Platform"/>
            <consortium name="The Broad Institute Genome Sequencing Center for Infectious Disease"/>
            <person name="Wu L."/>
            <person name="Ma J."/>
        </authorList>
    </citation>
    <scope>NUCLEOTIDE SEQUENCE [LARGE SCALE GENOMIC DNA]</scope>
    <source>
        <strain evidence="12">TBRC 5781</strain>
    </source>
</reference>
<name>A0ABV8EB67_9HYPH</name>
<dbReference type="Gene3D" id="1.10.101.10">
    <property type="entry name" value="PGBD-like superfamily/PGBD"/>
    <property type="match status" value="1"/>
</dbReference>
<evidence type="ECO:0000313" key="11">
    <source>
        <dbReference type="EMBL" id="MFC3969425.1"/>
    </source>
</evidence>
<comment type="pathway">
    <text evidence="1 7">Cell wall biogenesis; peptidoglycan biosynthesis.</text>
</comment>
<keyword evidence="6 7" id="KW-0961">Cell wall biogenesis/degradation</keyword>
<dbReference type="InterPro" id="IPR038063">
    <property type="entry name" value="Transpep_catalytic_dom"/>
</dbReference>
<dbReference type="InterPro" id="IPR005490">
    <property type="entry name" value="LD_TPept_cat_dom"/>
</dbReference>
<feature type="signal peptide" evidence="9">
    <location>
        <begin position="1"/>
        <end position="33"/>
    </location>
</feature>
<dbReference type="Pfam" id="PF01471">
    <property type="entry name" value="PG_binding_1"/>
    <property type="match status" value="1"/>
</dbReference>
<keyword evidence="4 7" id="KW-0133">Cell shape</keyword>
<evidence type="ECO:0000256" key="7">
    <source>
        <dbReference type="PROSITE-ProRule" id="PRU01373"/>
    </source>
</evidence>
<dbReference type="SUPFAM" id="SSF47090">
    <property type="entry name" value="PGBD-like"/>
    <property type="match status" value="1"/>
</dbReference>
<organism evidence="11 12">
    <name type="scientific">Rhizobium lemnae</name>
    <dbReference type="NCBI Taxonomy" id="1214924"/>
    <lineage>
        <taxon>Bacteria</taxon>
        <taxon>Pseudomonadati</taxon>
        <taxon>Pseudomonadota</taxon>
        <taxon>Alphaproteobacteria</taxon>
        <taxon>Hyphomicrobiales</taxon>
        <taxon>Rhizobiaceae</taxon>
        <taxon>Rhizobium/Agrobacterium group</taxon>
        <taxon>Rhizobium</taxon>
    </lineage>
</organism>
<dbReference type="PROSITE" id="PS51318">
    <property type="entry name" value="TAT"/>
    <property type="match status" value="1"/>
</dbReference>
<keyword evidence="3" id="KW-0808">Transferase</keyword>
<feature type="region of interest" description="Disordered" evidence="8">
    <location>
        <begin position="423"/>
        <end position="444"/>
    </location>
</feature>
<comment type="caution">
    <text evidence="11">The sequence shown here is derived from an EMBL/GenBank/DDBJ whole genome shotgun (WGS) entry which is preliminary data.</text>
</comment>
<dbReference type="RefSeq" id="WP_247260645.1">
    <property type="nucleotide sequence ID" value="NZ_JALJQZ010000011.1"/>
</dbReference>
<keyword evidence="12" id="KW-1185">Reference proteome</keyword>
<dbReference type="EMBL" id="JBHSBD010000062">
    <property type="protein sequence ID" value="MFC3969425.1"/>
    <property type="molecule type" value="Genomic_DNA"/>
</dbReference>
<dbReference type="PANTHER" id="PTHR41533:SF1">
    <property type="entry name" value="L,D-TRANSPEPTIDASE YCBB-RELATED"/>
    <property type="match status" value="1"/>
</dbReference>
<keyword evidence="9" id="KW-0732">Signal</keyword>
<dbReference type="Proteomes" id="UP001595697">
    <property type="component" value="Unassembled WGS sequence"/>
</dbReference>
<evidence type="ECO:0000256" key="1">
    <source>
        <dbReference type="ARBA" id="ARBA00004752"/>
    </source>
</evidence>
<comment type="similarity">
    <text evidence="2">Belongs to the YkuD family.</text>
</comment>
<evidence type="ECO:0000256" key="3">
    <source>
        <dbReference type="ARBA" id="ARBA00022679"/>
    </source>
</evidence>
<evidence type="ECO:0000313" key="12">
    <source>
        <dbReference type="Proteomes" id="UP001595697"/>
    </source>
</evidence>
<protein>
    <submittedName>
        <fullName evidence="11">Murein L,D-transpeptidase</fullName>
    </submittedName>
</protein>
<dbReference type="Pfam" id="PF03734">
    <property type="entry name" value="YkuD"/>
    <property type="match status" value="1"/>
</dbReference>
<dbReference type="SUPFAM" id="SSF141523">
    <property type="entry name" value="L,D-transpeptidase catalytic domain-like"/>
    <property type="match status" value="1"/>
</dbReference>
<dbReference type="CDD" id="cd16913">
    <property type="entry name" value="YkuD_like"/>
    <property type="match status" value="1"/>
</dbReference>
<evidence type="ECO:0000256" key="9">
    <source>
        <dbReference type="SAM" id="SignalP"/>
    </source>
</evidence>
<feature type="chain" id="PRO_5045809524" evidence="9">
    <location>
        <begin position="34"/>
        <end position="444"/>
    </location>
</feature>
<proteinExistence type="inferred from homology"/>
<accession>A0ABV8EB67</accession>
<dbReference type="InterPro" id="IPR052905">
    <property type="entry name" value="LD-transpeptidase_YkuD-like"/>
</dbReference>
<evidence type="ECO:0000256" key="6">
    <source>
        <dbReference type="ARBA" id="ARBA00023316"/>
    </source>
</evidence>
<feature type="active site" description="Nucleophile" evidence="7">
    <location>
        <position position="346"/>
    </location>
</feature>
<dbReference type="InterPro" id="IPR036365">
    <property type="entry name" value="PGBD-like_sf"/>
</dbReference>
<dbReference type="PANTHER" id="PTHR41533">
    <property type="entry name" value="L,D-TRANSPEPTIDASE HI_1667-RELATED"/>
    <property type="match status" value="1"/>
</dbReference>
<keyword evidence="5 7" id="KW-0573">Peptidoglycan synthesis</keyword>
<evidence type="ECO:0000256" key="8">
    <source>
        <dbReference type="SAM" id="MobiDB-lite"/>
    </source>
</evidence>
<evidence type="ECO:0000256" key="5">
    <source>
        <dbReference type="ARBA" id="ARBA00022984"/>
    </source>
</evidence>
<sequence>MSNKNNFELISRRSLLRSAVSLGAAAVAAPVLAQDALQDIISAPRRGAWDDQFDASAASRATVNVVSNNPVLGSQAPGYIQQAIGEYQGIVSNGGWPLVTPGQAGLRIGNADPAVQQLRQRLMISGDLARNAGMSTSFDSYVESAVKRFQVRHGLPADGVLGEFTLKALNVPAETRLMQLQTNLVRVQAMAGDLGIRHVMVNIPAAYIEAVESDRVVLRNTAIVGRIDRPTHLVNSKIYEVILNPYWTAPRSIVEKDIVPLMRKDPTYLKRNNIRLFDGRGQEVAPETVDWNAPKAPNLMFRQDPGKINAMASTKINFHNINGEYMHDTPQQGLFNKLMRFESSGCVRVQNVRDLVTWLLRDTPPWSRQEIERVIATGENTPIKLAQEVPVYFVYITAWSARDGVVQFRDDIYQRDGATELALQTKTGTEQNPGSIEQDMLPQQ</sequence>